<protein>
    <submittedName>
        <fullName evidence="2">Flavin reductase</fullName>
    </submittedName>
</protein>
<dbReference type="RefSeq" id="WP_187720444.1">
    <property type="nucleotide sequence ID" value="NZ_BAABBL010000011.1"/>
</dbReference>
<dbReference type="InterPro" id="IPR002563">
    <property type="entry name" value="Flavin_Rdtase-like_dom"/>
</dbReference>
<dbReference type="InterPro" id="IPR012349">
    <property type="entry name" value="Split_barrel_FMN-bd"/>
</dbReference>
<dbReference type="EMBL" id="CP060789">
    <property type="protein sequence ID" value="QNP55309.1"/>
    <property type="molecule type" value="Genomic_DNA"/>
</dbReference>
<dbReference type="Gene3D" id="2.30.110.10">
    <property type="entry name" value="Electron Transport, Fmn-binding Protein, Chain A"/>
    <property type="match status" value="1"/>
</dbReference>
<dbReference type="AlphaFoldDB" id="A0A7H0H443"/>
<dbReference type="GO" id="GO:0016646">
    <property type="term" value="F:oxidoreductase activity, acting on the CH-NH group of donors, NAD or NADP as acceptor"/>
    <property type="evidence" value="ECO:0007669"/>
    <property type="project" value="UniProtKB-ARBA"/>
</dbReference>
<dbReference type="SUPFAM" id="SSF50475">
    <property type="entry name" value="FMN-binding split barrel"/>
    <property type="match status" value="1"/>
</dbReference>
<organism evidence="2 3">
    <name type="scientific">Tessaracoccus defluvii</name>
    <dbReference type="NCBI Taxonomy" id="1285901"/>
    <lineage>
        <taxon>Bacteria</taxon>
        <taxon>Bacillati</taxon>
        <taxon>Actinomycetota</taxon>
        <taxon>Actinomycetes</taxon>
        <taxon>Propionibacteriales</taxon>
        <taxon>Propionibacteriaceae</taxon>
        <taxon>Tessaracoccus</taxon>
    </lineage>
</organism>
<dbReference type="GO" id="GO:0010181">
    <property type="term" value="F:FMN binding"/>
    <property type="evidence" value="ECO:0007669"/>
    <property type="project" value="InterPro"/>
</dbReference>
<dbReference type="KEGG" id="tdf:H9L22_13905"/>
<feature type="domain" description="Flavin reductase like" evidence="1">
    <location>
        <begin position="21"/>
        <end position="166"/>
    </location>
</feature>
<evidence type="ECO:0000259" key="1">
    <source>
        <dbReference type="SMART" id="SM00903"/>
    </source>
</evidence>
<proteinExistence type="predicted"/>
<dbReference type="Pfam" id="PF01613">
    <property type="entry name" value="Flavin_Reduct"/>
    <property type="match status" value="1"/>
</dbReference>
<dbReference type="SMART" id="SM00903">
    <property type="entry name" value="Flavin_Reduct"/>
    <property type="match status" value="1"/>
</dbReference>
<dbReference type="Proteomes" id="UP000516117">
    <property type="component" value="Chromosome"/>
</dbReference>
<accession>A0A7H0H443</accession>
<gene>
    <name evidence="2" type="ORF">H9L22_13905</name>
</gene>
<evidence type="ECO:0000313" key="2">
    <source>
        <dbReference type="EMBL" id="QNP55309.1"/>
    </source>
</evidence>
<evidence type="ECO:0000313" key="3">
    <source>
        <dbReference type="Proteomes" id="UP000516117"/>
    </source>
</evidence>
<sequence length="167" mass="18102">MSAAHPFLPPPGLRNQARRLRGRLPAPVTVWTSAVDGRRDGWTISSVLVADGEPAELVALVDEDCDWWPLFRGTGLATVNVLGPGQGWVSDVFARLAPSPGGPFRTGTWADDPHGPRLEGAAAWAAVRLIDAEPPHAGWGLLVRSVIERIDFAEDVPPLRHQDGHYR</sequence>
<reference evidence="2 3" key="1">
    <citation type="submission" date="2020-08" db="EMBL/GenBank/DDBJ databases">
        <title>Genome sequence of Tessaracoccus defluvii JCM 17540T.</title>
        <authorList>
            <person name="Hyun D.-W."/>
            <person name="Bae J.-W."/>
        </authorList>
    </citation>
    <scope>NUCLEOTIDE SEQUENCE [LARGE SCALE GENOMIC DNA]</scope>
    <source>
        <strain evidence="2 3">JCM 17540</strain>
    </source>
</reference>
<name>A0A7H0H443_9ACTN</name>
<keyword evidence="3" id="KW-1185">Reference proteome</keyword>